<feature type="transmembrane region" description="Helical" evidence="1">
    <location>
        <begin position="12"/>
        <end position="34"/>
    </location>
</feature>
<evidence type="ECO:0000256" key="1">
    <source>
        <dbReference type="SAM" id="Phobius"/>
    </source>
</evidence>
<comment type="caution">
    <text evidence="2">The sequence shown here is derived from an EMBL/GenBank/DDBJ whole genome shotgun (WGS) entry which is preliminary data.</text>
</comment>
<proteinExistence type="predicted"/>
<name>A0ABT9D489_9MOLU</name>
<protein>
    <recommendedName>
        <fullName evidence="4">Effector</fullName>
    </recommendedName>
</protein>
<dbReference type="Proteomes" id="UP001170683">
    <property type="component" value="Unassembled WGS sequence"/>
</dbReference>
<evidence type="ECO:0008006" key="4">
    <source>
        <dbReference type="Google" id="ProtNLM"/>
    </source>
</evidence>
<organism evidence="2 3">
    <name type="scientific">Candidatus Phytoplasma bonamiae</name>
    <dbReference type="NCBI Taxonomy" id="2982626"/>
    <lineage>
        <taxon>Bacteria</taxon>
        <taxon>Bacillati</taxon>
        <taxon>Mycoplasmatota</taxon>
        <taxon>Mollicutes</taxon>
        <taxon>Acholeplasmatales</taxon>
        <taxon>Acholeplasmataceae</taxon>
        <taxon>Candidatus Phytoplasma</taxon>
        <taxon>16SrII (Peanut WB group)</taxon>
    </lineage>
</organism>
<dbReference type="RefSeq" id="WP_304514442.1">
    <property type="nucleotide sequence ID" value="NZ_JAOSIQ010000023.1"/>
</dbReference>
<accession>A0ABT9D489</accession>
<keyword evidence="3" id="KW-1185">Reference proteome</keyword>
<evidence type="ECO:0000313" key="2">
    <source>
        <dbReference type="EMBL" id="MDO8064247.1"/>
    </source>
</evidence>
<keyword evidence="1" id="KW-0472">Membrane</keyword>
<keyword evidence="1" id="KW-0812">Transmembrane</keyword>
<gene>
    <name evidence="2" type="ORF">OC701_02070</name>
</gene>
<sequence>MILKSKKINNFSGFIMILLIIFLFFTIISIISFLSKLYYAKKNLLNKSWNEPYLLSKNIDKPQINLNKPNSSLDKTPKTFNKVNEESSVLTRKVNGIDIEFKFLGYAHDIDAKGNTNVIYEDVDKNFRLTCYVNVESGQQLEESLYQRLPKENEWKLLKLEYFPFKKNI</sequence>
<reference evidence="2 3" key="1">
    <citation type="journal article" date="2023" name="Int. J. Syst. Evol. Microbiol.">
        <title>The observation of taxonomic boundaries for the 16SrII and 16SrXXV phytoplasmas using genome-based delimitation.</title>
        <authorList>
            <person name="Rodrigues Jardim B."/>
            <person name="Tran-Nguyen L.T.T."/>
            <person name="Gambley C."/>
            <person name="Al-Sadi A.M."/>
            <person name="Al-Subhi A.M."/>
            <person name="Foissac X."/>
            <person name="Salar P."/>
            <person name="Cai H."/>
            <person name="Yang J.Y."/>
            <person name="Davis R."/>
            <person name="Jones L."/>
            <person name="Rodoni B."/>
            <person name="Constable F.E."/>
        </authorList>
    </citation>
    <scope>NUCLEOTIDE SEQUENCE [LARGE SCALE GENOMIC DNA]</scope>
    <source>
        <strain evidence="2">BAWM-225</strain>
    </source>
</reference>
<evidence type="ECO:0000313" key="3">
    <source>
        <dbReference type="Proteomes" id="UP001170683"/>
    </source>
</evidence>
<dbReference type="EMBL" id="JAOSIQ010000023">
    <property type="protein sequence ID" value="MDO8064247.1"/>
    <property type="molecule type" value="Genomic_DNA"/>
</dbReference>
<keyword evidence="1" id="KW-1133">Transmembrane helix</keyword>